<feature type="compositionally biased region" description="Polar residues" evidence="1">
    <location>
        <begin position="218"/>
        <end position="227"/>
    </location>
</feature>
<sequence>MDRNPHHGTPPRPPYGSQDARSGSSFPTQAHAPIGSISLKKSAVRVARPAGIPSETPSRASAPSPSPPVQAEPKHEDGHIFPVPTARAPSAPTLEDTISSVSKEADALEELFARLTTPSTPSTATATSALKGSSKSFAPATAAQKSASSTARDINKEADSANATMSFTSGVKVEGSPKGGLVPIKEEPVDDDVSPVSATSSIDKTAPEKKPEARISENAPTVSENQSLQSLERQFVQKAADCITSLPSNVGPTAEIIKSVTDKIRRPYAPSAVLEPEVVEVLKTRYVDAVVSFLGEVNRDKKPVTKEQIGDILATSDGNLLYLCALLADQEYISIDNLDQIVGLSRAVEGVLPKDEDAKSASPVPVGGSKGSLDDMTPWPAREKRENAPKCRTCLLTSLPENLTINKLQTLVWGGRIESLQLLKAGSKTAIVKFFAPEACDKYFKATENGITIPGTKVVVFVEKAEGPDSVNDVLAACTEGDATRCIRAYDVDEDWGDVFLMKLASRAKGGQLKREVDIIKRGRTDKGRFYIEFRFANVYGALQFKRELKDDPDWEHCTIGYAPDPCETAQGIHIKDEEEKAKTGGFF</sequence>
<dbReference type="Proteomes" id="UP000756921">
    <property type="component" value="Unassembled WGS sequence"/>
</dbReference>
<feature type="compositionally biased region" description="Low complexity" evidence="1">
    <location>
        <begin position="136"/>
        <end position="151"/>
    </location>
</feature>
<feature type="compositionally biased region" description="Polar residues" evidence="1">
    <location>
        <begin position="19"/>
        <end position="28"/>
    </location>
</feature>
<dbReference type="EMBL" id="WJXW01000004">
    <property type="protein sequence ID" value="KAF9737683.1"/>
    <property type="molecule type" value="Genomic_DNA"/>
</dbReference>
<evidence type="ECO:0000313" key="3">
    <source>
        <dbReference type="Proteomes" id="UP000756921"/>
    </source>
</evidence>
<feature type="region of interest" description="Disordered" evidence="1">
    <location>
        <begin position="356"/>
        <end position="380"/>
    </location>
</feature>
<accession>A0A9P6GM98</accession>
<evidence type="ECO:0008006" key="4">
    <source>
        <dbReference type="Google" id="ProtNLM"/>
    </source>
</evidence>
<keyword evidence="3" id="KW-1185">Reference proteome</keyword>
<protein>
    <recommendedName>
        <fullName evidence="4">RRM domain-containing protein</fullName>
    </recommendedName>
</protein>
<comment type="caution">
    <text evidence="2">The sequence shown here is derived from an EMBL/GenBank/DDBJ whole genome shotgun (WGS) entry which is preliminary data.</text>
</comment>
<feature type="region of interest" description="Disordered" evidence="1">
    <location>
        <begin position="1"/>
        <end position="227"/>
    </location>
</feature>
<feature type="compositionally biased region" description="Low complexity" evidence="1">
    <location>
        <begin position="116"/>
        <end position="129"/>
    </location>
</feature>
<feature type="compositionally biased region" description="Basic and acidic residues" evidence="1">
    <location>
        <begin position="205"/>
        <end position="215"/>
    </location>
</feature>
<reference evidence="2" key="1">
    <citation type="journal article" date="2020" name="Mol. Plant Microbe Interact.">
        <title>Genome Sequence of the Biocontrol Agent Coniothyrium minitans strain Conio (IMI 134523).</title>
        <authorList>
            <person name="Patel D."/>
            <person name="Shittu T.A."/>
            <person name="Baroncelli R."/>
            <person name="Muthumeenakshi S."/>
            <person name="Osborne T.H."/>
            <person name="Janganan T.K."/>
            <person name="Sreenivasaprasad S."/>
        </authorList>
    </citation>
    <scope>NUCLEOTIDE SEQUENCE</scope>
    <source>
        <strain evidence="2">Conio</strain>
    </source>
</reference>
<gene>
    <name evidence="2" type="ORF">PMIN01_05462</name>
</gene>
<dbReference type="OrthoDB" id="422086at2759"/>
<evidence type="ECO:0000313" key="2">
    <source>
        <dbReference type="EMBL" id="KAF9737683.1"/>
    </source>
</evidence>
<name>A0A9P6GM98_9PLEO</name>
<evidence type="ECO:0000256" key="1">
    <source>
        <dbReference type="SAM" id="MobiDB-lite"/>
    </source>
</evidence>
<proteinExistence type="predicted"/>
<organism evidence="2 3">
    <name type="scientific">Paraphaeosphaeria minitans</name>
    <dbReference type="NCBI Taxonomy" id="565426"/>
    <lineage>
        <taxon>Eukaryota</taxon>
        <taxon>Fungi</taxon>
        <taxon>Dikarya</taxon>
        <taxon>Ascomycota</taxon>
        <taxon>Pezizomycotina</taxon>
        <taxon>Dothideomycetes</taxon>
        <taxon>Pleosporomycetidae</taxon>
        <taxon>Pleosporales</taxon>
        <taxon>Massarineae</taxon>
        <taxon>Didymosphaeriaceae</taxon>
        <taxon>Paraphaeosphaeria</taxon>
    </lineage>
</organism>
<feature type="compositionally biased region" description="Low complexity" evidence="1">
    <location>
        <begin position="53"/>
        <end position="63"/>
    </location>
</feature>
<dbReference type="AlphaFoldDB" id="A0A9P6GM98"/>